<accession>A0A3M2IZM5</accession>
<reference evidence="1 2" key="1">
    <citation type="submission" date="2018-10" db="EMBL/GenBank/DDBJ databases">
        <title>Isolation, diversity and antifungal activity of actinobacteria from wheat.</title>
        <authorList>
            <person name="Han C."/>
        </authorList>
    </citation>
    <scope>NUCLEOTIDE SEQUENCE [LARGE SCALE GENOMIC DNA]</scope>
    <source>
        <strain evidence="1 2">NEAU-YY56</strain>
    </source>
</reference>
<dbReference type="EMBL" id="RFFI01000104">
    <property type="protein sequence ID" value="RMI06579.1"/>
    <property type="molecule type" value="Genomic_DNA"/>
</dbReference>
<dbReference type="AlphaFoldDB" id="A0A3M2IZM5"/>
<comment type="caution">
    <text evidence="1">The sequence shown here is derived from an EMBL/GenBank/DDBJ whole genome shotgun (WGS) entry which is preliminary data.</text>
</comment>
<protein>
    <submittedName>
        <fullName evidence="1">Uncharacterized protein</fullName>
    </submittedName>
</protein>
<evidence type="ECO:0000313" key="2">
    <source>
        <dbReference type="Proteomes" id="UP000269289"/>
    </source>
</evidence>
<evidence type="ECO:0000313" key="1">
    <source>
        <dbReference type="EMBL" id="RMI06579.1"/>
    </source>
</evidence>
<organism evidence="1 2">
    <name type="scientific">Cellulomonas triticagri</name>
    <dbReference type="NCBI Taxonomy" id="2483352"/>
    <lineage>
        <taxon>Bacteria</taxon>
        <taxon>Bacillati</taxon>
        <taxon>Actinomycetota</taxon>
        <taxon>Actinomycetes</taxon>
        <taxon>Micrococcales</taxon>
        <taxon>Cellulomonadaceae</taxon>
        <taxon>Cellulomonas</taxon>
    </lineage>
</organism>
<gene>
    <name evidence="1" type="ORF">EBM89_15985</name>
</gene>
<sequence length="183" mass="19443">MVLAGCGTSGQAVQPTQVNRTFAEALQTESEHASSDFEREVLGRALESGEIVAADYEEAVSRYLACAAEAGHLIDTVRLPNGIYQWLPRGDSDPQAYMDDTYVCAQGTTMIIEALYKLQITNPDGRDIAEVALECLTEAGVTDGSYTVAQFNDDVVDGFDRAPFDVADEGAAACLVPLGVAVG</sequence>
<dbReference type="Proteomes" id="UP000269289">
    <property type="component" value="Unassembled WGS sequence"/>
</dbReference>
<name>A0A3M2IZM5_9CELL</name>
<keyword evidence="2" id="KW-1185">Reference proteome</keyword>
<proteinExistence type="predicted"/>